<keyword evidence="3" id="KW-1185">Reference proteome</keyword>
<dbReference type="KEGG" id="dph:EHF33_01940"/>
<evidence type="ECO:0000259" key="1">
    <source>
        <dbReference type="Pfam" id="PF13391"/>
    </source>
</evidence>
<dbReference type="InterPro" id="IPR003615">
    <property type="entry name" value="HNH_nuc"/>
</dbReference>
<dbReference type="OrthoDB" id="5678128at2"/>
<dbReference type="EMBL" id="CP034183">
    <property type="protein sequence ID" value="AZI41661.1"/>
    <property type="molecule type" value="Genomic_DNA"/>
</dbReference>
<reference evidence="2 3" key="1">
    <citation type="submission" date="2018-11" db="EMBL/GenBank/DDBJ databases">
        <title>Deinococcus shelandsis sp. nov., isolated from South Shetland Islands soil of Antarctica.</title>
        <authorList>
            <person name="Tian J."/>
        </authorList>
    </citation>
    <scope>NUCLEOTIDE SEQUENCE [LARGE SCALE GENOMIC DNA]</scope>
    <source>
        <strain evidence="2 3">S14-83T</strain>
    </source>
</reference>
<dbReference type="Pfam" id="PF13391">
    <property type="entry name" value="HNH_2"/>
    <property type="match status" value="1"/>
</dbReference>
<gene>
    <name evidence="2" type="ORF">EHF33_01940</name>
</gene>
<name>A0A3G8YJN3_9DEIO</name>
<keyword evidence="2" id="KW-0378">Hydrolase</keyword>
<proteinExistence type="predicted"/>
<evidence type="ECO:0000313" key="2">
    <source>
        <dbReference type="EMBL" id="AZI41661.1"/>
    </source>
</evidence>
<dbReference type="RefSeq" id="WP_124867397.1">
    <property type="nucleotide sequence ID" value="NZ_CP034183.1"/>
</dbReference>
<keyword evidence="2" id="KW-0255">Endonuclease</keyword>
<dbReference type="Proteomes" id="UP000276417">
    <property type="component" value="Chromosome 1"/>
</dbReference>
<protein>
    <submittedName>
        <fullName evidence="2">HNH endonuclease</fullName>
    </submittedName>
</protein>
<keyword evidence="2" id="KW-0540">Nuclease</keyword>
<feature type="domain" description="HNH nuclease" evidence="1">
    <location>
        <begin position="151"/>
        <end position="201"/>
    </location>
</feature>
<dbReference type="GO" id="GO:0004519">
    <property type="term" value="F:endonuclease activity"/>
    <property type="evidence" value="ECO:0007669"/>
    <property type="project" value="UniProtKB-KW"/>
</dbReference>
<sequence length="256" mass="29387">MNGEEKTSTRRPWTRLETLVAFEFYLVTPFGKFHRSNPEVIKLAEKLERTPSALAMKLCNLASLDTSLAATGLVNVSQLDKSLWQEMESDWESFFEEIKSASMSLLPDSLPLESADSNMSCEGLERAVMSQARVGQMVFRRAVLTAYDQKCCISGLDIPLLLRASHILPWAKDKANRLNPMNRLCLSSIHDQAFDKGIITISEDWRLRVSPLYKDVKQGFFRSTFLEFEGIRITLPKRFIPNQEFLTFHRDNIFQR</sequence>
<evidence type="ECO:0000313" key="3">
    <source>
        <dbReference type="Proteomes" id="UP000276417"/>
    </source>
</evidence>
<organism evidence="2 3">
    <name type="scientific">Deinococcus psychrotolerans</name>
    <dbReference type="NCBI Taxonomy" id="2489213"/>
    <lineage>
        <taxon>Bacteria</taxon>
        <taxon>Thermotogati</taxon>
        <taxon>Deinococcota</taxon>
        <taxon>Deinococci</taxon>
        <taxon>Deinococcales</taxon>
        <taxon>Deinococcaceae</taxon>
        <taxon>Deinococcus</taxon>
    </lineage>
</organism>
<accession>A0A3G8YJN3</accession>
<dbReference type="AlphaFoldDB" id="A0A3G8YJN3"/>